<feature type="domain" description="Lipoyl-binding" evidence="5">
    <location>
        <begin position="59"/>
        <end position="141"/>
    </location>
</feature>
<comment type="function">
    <text evidence="4">The H protein shuttles the methylamine group of glycine from the P protein to the T protein.</text>
</comment>
<keyword evidence="2 3" id="KW-0450">Lipoyl</keyword>
<comment type="cofactor">
    <cofactor evidence="4">
        <name>(R)-lipoate</name>
        <dbReference type="ChEBI" id="CHEBI:83088"/>
    </cofactor>
    <text evidence="4">Binds 1 lipoyl cofactor covalently.</text>
</comment>
<dbReference type="OrthoDB" id="10264154at2759"/>
<sequence length="174" mass="20049">MSFIFPLRHCSRLLLLNNQIPRFFSVSSAVLQNTSTSDFERYYTKKHEWLNIIDKNSNEVRIGISDYAQQALGEVVYCELPTIGTKYKKSDSFATLESVKAVSDCYMPIDGEITEINEKLKEEASLINKSPYEQGWLAQAKVDDKNIKDIEKSLMNEKQYQQYIKGELDNEKAT</sequence>
<evidence type="ECO:0000256" key="1">
    <source>
        <dbReference type="ARBA" id="ARBA00009249"/>
    </source>
</evidence>
<evidence type="ECO:0000256" key="2">
    <source>
        <dbReference type="ARBA" id="ARBA00022823"/>
    </source>
</evidence>
<dbReference type="Pfam" id="PF01597">
    <property type="entry name" value="GCV_H"/>
    <property type="match status" value="1"/>
</dbReference>
<dbReference type="InterPro" id="IPR011053">
    <property type="entry name" value="Single_hybrid_motif"/>
</dbReference>
<dbReference type="GO" id="GO:0009249">
    <property type="term" value="P:protein lipoylation"/>
    <property type="evidence" value="ECO:0007669"/>
    <property type="project" value="TreeGrafter"/>
</dbReference>
<evidence type="ECO:0000256" key="3">
    <source>
        <dbReference type="PIRSR" id="PIRSR617453-50"/>
    </source>
</evidence>
<comment type="subunit">
    <text evidence="4">The glycine cleavage system is composed of four proteins: P, T, L and H.</text>
</comment>
<dbReference type="NCBIfam" id="NF002270">
    <property type="entry name" value="PRK01202.1"/>
    <property type="match status" value="1"/>
</dbReference>
<dbReference type="PANTHER" id="PTHR11715">
    <property type="entry name" value="GLYCINE CLEAVAGE SYSTEM H PROTEIN"/>
    <property type="match status" value="1"/>
</dbReference>
<dbReference type="HAMAP" id="MF_00272">
    <property type="entry name" value="GcvH"/>
    <property type="match status" value="1"/>
</dbReference>
<dbReference type="GO" id="GO:0005739">
    <property type="term" value="C:mitochondrion"/>
    <property type="evidence" value="ECO:0007669"/>
    <property type="project" value="UniProtKB-SubCell"/>
</dbReference>
<dbReference type="EMBL" id="CAJOBA010002121">
    <property type="protein sequence ID" value="CAF3630677.1"/>
    <property type="molecule type" value="Genomic_DNA"/>
</dbReference>
<keyword evidence="4" id="KW-0496">Mitochondrion</keyword>
<evidence type="ECO:0000313" key="10">
    <source>
        <dbReference type="Proteomes" id="UP000663829"/>
    </source>
</evidence>
<dbReference type="InterPro" id="IPR000089">
    <property type="entry name" value="Biotin_lipoyl"/>
</dbReference>
<dbReference type="CDD" id="cd06848">
    <property type="entry name" value="GCS_H"/>
    <property type="match status" value="1"/>
</dbReference>
<dbReference type="EMBL" id="CAJOBC010001873">
    <property type="protein sequence ID" value="CAF3703428.1"/>
    <property type="molecule type" value="Genomic_DNA"/>
</dbReference>
<dbReference type="InterPro" id="IPR017453">
    <property type="entry name" value="GCV_H_sub"/>
</dbReference>
<evidence type="ECO:0000256" key="4">
    <source>
        <dbReference type="RuleBase" id="RU364055"/>
    </source>
</evidence>
<keyword evidence="10" id="KW-1185">Reference proteome</keyword>
<dbReference type="Proteomes" id="UP000663829">
    <property type="component" value="Unassembled WGS sequence"/>
</dbReference>
<comment type="subcellular location">
    <subcellularLocation>
        <location evidence="4">Mitochondrion</location>
    </subcellularLocation>
</comment>
<accession>A0A814BB57</accession>
<proteinExistence type="inferred from homology"/>
<protein>
    <recommendedName>
        <fullName evidence="4">Glycine cleavage system H protein</fullName>
    </recommendedName>
</protein>
<evidence type="ECO:0000259" key="5">
    <source>
        <dbReference type="PROSITE" id="PS50968"/>
    </source>
</evidence>
<dbReference type="Proteomes" id="UP000677228">
    <property type="component" value="Unassembled WGS sequence"/>
</dbReference>
<comment type="similarity">
    <text evidence="1 4">Belongs to the GcvH family.</text>
</comment>
<dbReference type="GO" id="GO:0005960">
    <property type="term" value="C:glycine cleavage complex"/>
    <property type="evidence" value="ECO:0007669"/>
    <property type="project" value="UniProtKB-UniRule"/>
</dbReference>
<dbReference type="AlphaFoldDB" id="A0A814BB57"/>
<dbReference type="Proteomes" id="UP000682733">
    <property type="component" value="Unassembled WGS sequence"/>
</dbReference>
<dbReference type="Gene3D" id="2.40.50.100">
    <property type="match status" value="1"/>
</dbReference>
<reference evidence="7" key="1">
    <citation type="submission" date="2021-02" db="EMBL/GenBank/DDBJ databases">
        <authorList>
            <person name="Nowell W R."/>
        </authorList>
    </citation>
    <scope>NUCLEOTIDE SEQUENCE</scope>
</reference>
<dbReference type="InterPro" id="IPR002930">
    <property type="entry name" value="GCV_H"/>
</dbReference>
<dbReference type="EMBL" id="CAJNOK010002121">
    <property type="protein sequence ID" value="CAF0845421.1"/>
    <property type="molecule type" value="Genomic_DNA"/>
</dbReference>
<organism evidence="7 10">
    <name type="scientific">Didymodactylos carnosus</name>
    <dbReference type="NCBI Taxonomy" id="1234261"/>
    <lineage>
        <taxon>Eukaryota</taxon>
        <taxon>Metazoa</taxon>
        <taxon>Spiralia</taxon>
        <taxon>Gnathifera</taxon>
        <taxon>Rotifera</taxon>
        <taxon>Eurotatoria</taxon>
        <taxon>Bdelloidea</taxon>
        <taxon>Philodinida</taxon>
        <taxon>Philodinidae</taxon>
        <taxon>Didymodactylos</taxon>
    </lineage>
</organism>
<evidence type="ECO:0000313" key="9">
    <source>
        <dbReference type="EMBL" id="CAF3703428.1"/>
    </source>
</evidence>
<evidence type="ECO:0000313" key="6">
    <source>
        <dbReference type="EMBL" id="CAF0845421.1"/>
    </source>
</evidence>
<dbReference type="GO" id="GO:0019464">
    <property type="term" value="P:glycine decarboxylation via glycine cleavage system"/>
    <property type="evidence" value="ECO:0007669"/>
    <property type="project" value="UniProtKB-UniRule"/>
</dbReference>
<dbReference type="SUPFAM" id="SSF51230">
    <property type="entry name" value="Single hybrid motif"/>
    <property type="match status" value="1"/>
</dbReference>
<dbReference type="Proteomes" id="UP000681722">
    <property type="component" value="Unassembled WGS sequence"/>
</dbReference>
<dbReference type="PROSITE" id="PS50968">
    <property type="entry name" value="BIOTINYL_LIPOYL"/>
    <property type="match status" value="1"/>
</dbReference>
<dbReference type="EMBL" id="CAJNOQ010001873">
    <property type="protein sequence ID" value="CAF0924541.1"/>
    <property type="molecule type" value="Genomic_DNA"/>
</dbReference>
<comment type="caution">
    <text evidence="7">The sequence shown here is derived from an EMBL/GenBank/DDBJ whole genome shotgun (WGS) entry which is preliminary data.</text>
</comment>
<gene>
    <name evidence="7" type="ORF">GPM918_LOCUS9843</name>
    <name evidence="6" type="ORF">OVA965_LOCUS6867</name>
    <name evidence="9" type="ORF">SRO942_LOCUS9844</name>
    <name evidence="8" type="ORF">TMI583_LOCUS6863</name>
</gene>
<dbReference type="NCBIfam" id="TIGR00527">
    <property type="entry name" value="gcvH"/>
    <property type="match status" value="1"/>
</dbReference>
<dbReference type="PANTHER" id="PTHR11715:SF3">
    <property type="entry name" value="GLYCINE CLEAVAGE SYSTEM H PROTEIN-RELATED"/>
    <property type="match status" value="1"/>
</dbReference>
<feature type="modified residue" description="N6-lipoyllysine" evidence="3">
    <location>
        <position position="100"/>
    </location>
</feature>
<keyword evidence="4" id="KW-0809">Transit peptide</keyword>
<evidence type="ECO:0000313" key="8">
    <source>
        <dbReference type="EMBL" id="CAF3630677.1"/>
    </source>
</evidence>
<dbReference type="InterPro" id="IPR033753">
    <property type="entry name" value="GCV_H/Fam206"/>
</dbReference>
<name>A0A814BB57_9BILA</name>
<evidence type="ECO:0000313" key="7">
    <source>
        <dbReference type="EMBL" id="CAF0924541.1"/>
    </source>
</evidence>